<organism evidence="1 2">
    <name type="scientific">Necator americanus</name>
    <name type="common">Human hookworm</name>
    <dbReference type="NCBI Taxonomy" id="51031"/>
    <lineage>
        <taxon>Eukaryota</taxon>
        <taxon>Metazoa</taxon>
        <taxon>Ecdysozoa</taxon>
        <taxon>Nematoda</taxon>
        <taxon>Chromadorea</taxon>
        <taxon>Rhabditida</taxon>
        <taxon>Rhabditina</taxon>
        <taxon>Rhabditomorpha</taxon>
        <taxon>Strongyloidea</taxon>
        <taxon>Ancylostomatidae</taxon>
        <taxon>Bunostominae</taxon>
        <taxon>Necator</taxon>
    </lineage>
</organism>
<accession>W2SMG3</accession>
<sequence>MSSDCVKIKYSCAFCSKDVCVTVYGFRDRGSGTTLQLSGGGGGGFLGVILLCQRQTCNVTWTNQIKA</sequence>
<protein>
    <submittedName>
        <fullName evidence="1">Uncharacterized protein</fullName>
    </submittedName>
</protein>
<proteinExistence type="predicted"/>
<reference evidence="2" key="1">
    <citation type="journal article" date="2014" name="Nat. Genet.">
        <title>Genome of the human hookworm Necator americanus.</title>
        <authorList>
            <person name="Tang Y.T."/>
            <person name="Gao X."/>
            <person name="Rosa B.A."/>
            <person name="Abubucker S."/>
            <person name="Hallsworth-Pepin K."/>
            <person name="Martin J."/>
            <person name="Tyagi R."/>
            <person name="Heizer E."/>
            <person name="Zhang X."/>
            <person name="Bhonagiri-Palsikar V."/>
            <person name="Minx P."/>
            <person name="Warren W.C."/>
            <person name="Wang Q."/>
            <person name="Zhan B."/>
            <person name="Hotez P.J."/>
            <person name="Sternberg P.W."/>
            <person name="Dougall A."/>
            <person name="Gaze S.T."/>
            <person name="Mulvenna J."/>
            <person name="Sotillo J."/>
            <person name="Ranganathan S."/>
            <person name="Rabelo E.M."/>
            <person name="Wilson R.K."/>
            <person name="Felgner P.L."/>
            <person name="Bethony J."/>
            <person name="Hawdon J.M."/>
            <person name="Gasser R.B."/>
            <person name="Loukas A."/>
            <person name="Mitreva M."/>
        </authorList>
    </citation>
    <scope>NUCLEOTIDE SEQUENCE [LARGE SCALE GENOMIC DNA]</scope>
</reference>
<dbReference type="EMBL" id="KI668894">
    <property type="protein sequence ID" value="ETN70810.1"/>
    <property type="molecule type" value="Genomic_DNA"/>
</dbReference>
<name>W2SMG3_NECAM</name>
<evidence type="ECO:0000313" key="1">
    <source>
        <dbReference type="EMBL" id="ETN70810.1"/>
    </source>
</evidence>
<evidence type="ECO:0000313" key="2">
    <source>
        <dbReference type="Proteomes" id="UP000053676"/>
    </source>
</evidence>
<gene>
    <name evidence="1" type="ORF">NECAME_04823</name>
</gene>
<dbReference type="KEGG" id="nai:NECAME_04823"/>
<dbReference type="Proteomes" id="UP000053676">
    <property type="component" value="Unassembled WGS sequence"/>
</dbReference>
<keyword evidence="2" id="KW-1185">Reference proteome</keyword>
<dbReference type="AlphaFoldDB" id="W2SMG3"/>